<feature type="compositionally biased region" description="Polar residues" evidence="1">
    <location>
        <begin position="10"/>
        <end position="20"/>
    </location>
</feature>
<evidence type="ECO:0000256" key="1">
    <source>
        <dbReference type="SAM" id="MobiDB-lite"/>
    </source>
</evidence>
<proteinExistence type="predicted"/>
<evidence type="ECO:0000313" key="3">
    <source>
        <dbReference type="Proteomes" id="UP000639772"/>
    </source>
</evidence>
<comment type="caution">
    <text evidence="2">The sequence shown here is derived from an EMBL/GenBank/DDBJ whole genome shotgun (WGS) entry which is preliminary data.</text>
</comment>
<feature type="region of interest" description="Disordered" evidence="1">
    <location>
        <begin position="1"/>
        <end position="20"/>
    </location>
</feature>
<reference evidence="2 3" key="1">
    <citation type="journal article" date="2020" name="Nat. Food">
        <title>A phased Vanilla planifolia genome enables genetic improvement of flavour and production.</title>
        <authorList>
            <person name="Hasing T."/>
            <person name="Tang H."/>
            <person name="Brym M."/>
            <person name="Khazi F."/>
            <person name="Huang T."/>
            <person name="Chambers A.H."/>
        </authorList>
    </citation>
    <scope>NUCLEOTIDE SEQUENCE [LARGE SCALE GENOMIC DNA]</scope>
    <source>
        <tissue evidence="2">Leaf</tissue>
    </source>
</reference>
<protein>
    <submittedName>
        <fullName evidence="2">Uncharacterized protein</fullName>
    </submittedName>
</protein>
<gene>
    <name evidence="2" type="ORF">HPP92_021208</name>
</gene>
<dbReference type="AlphaFoldDB" id="A0A835Q7I9"/>
<organism evidence="2 3">
    <name type="scientific">Vanilla planifolia</name>
    <name type="common">Vanilla</name>
    <dbReference type="NCBI Taxonomy" id="51239"/>
    <lineage>
        <taxon>Eukaryota</taxon>
        <taxon>Viridiplantae</taxon>
        <taxon>Streptophyta</taxon>
        <taxon>Embryophyta</taxon>
        <taxon>Tracheophyta</taxon>
        <taxon>Spermatophyta</taxon>
        <taxon>Magnoliopsida</taxon>
        <taxon>Liliopsida</taxon>
        <taxon>Asparagales</taxon>
        <taxon>Orchidaceae</taxon>
        <taxon>Vanilloideae</taxon>
        <taxon>Vanilleae</taxon>
        <taxon>Vanilla</taxon>
    </lineage>
</organism>
<accession>A0A835Q7I9</accession>
<evidence type="ECO:0000313" key="2">
    <source>
        <dbReference type="EMBL" id="KAG0462732.1"/>
    </source>
</evidence>
<name>A0A835Q7I9_VANPL</name>
<dbReference type="Proteomes" id="UP000639772">
    <property type="component" value="Chromosome 11"/>
</dbReference>
<sequence length="100" mass="11609">MHNKRPTAKGQHQNHPNSQLHISVFRNIKSKTRDRMQTISRKGLHAANRRVLNEMVEKYVNCLLGLDFRSEDLSRNIQVQSGKGIALFRRWAKIFDDPSA</sequence>
<dbReference type="EMBL" id="JADCNM010000011">
    <property type="protein sequence ID" value="KAG0462732.1"/>
    <property type="molecule type" value="Genomic_DNA"/>
</dbReference>